<evidence type="ECO:0000256" key="1">
    <source>
        <dbReference type="SAM" id="Phobius"/>
    </source>
</evidence>
<dbReference type="Proteomes" id="UP000274033">
    <property type="component" value="Unassembled WGS sequence"/>
</dbReference>
<evidence type="ECO:0000313" key="2">
    <source>
        <dbReference type="EMBL" id="RQW75338.1"/>
    </source>
</evidence>
<keyword evidence="3" id="KW-1185">Reference proteome</keyword>
<reference evidence="2 3" key="1">
    <citation type="journal article" date="2013" name="J. Microbiol.">
        <title>Lysinibacillus chungkukjangi sp. nov., isolated from Chungkukjang, Korean fermented soybean food.</title>
        <authorList>
            <person name="Kim S.J."/>
            <person name="Jang Y.H."/>
            <person name="Hamada M."/>
            <person name="Ahn J.H."/>
            <person name="Weon H.Y."/>
            <person name="Suzuki K."/>
            <person name="Whang K.S."/>
            <person name="Kwon S.W."/>
        </authorList>
    </citation>
    <scope>NUCLEOTIDE SEQUENCE [LARGE SCALE GENOMIC DNA]</scope>
    <source>
        <strain evidence="2 3">MCCC 1A12701</strain>
    </source>
</reference>
<organism evidence="2 3">
    <name type="scientific">Lysinibacillus composti</name>
    <dbReference type="NCBI Taxonomy" id="720633"/>
    <lineage>
        <taxon>Bacteria</taxon>
        <taxon>Bacillati</taxon>
        <taxon>Bacillota</taxon>
        <taxon>Bacilli</taxon>
        <taxon>Bacillales</taxon>
        <taxon>Bacillaceae</taxon>
        <taxon>Lysinibacillus</taxon>
    </lineage>
</organism>
<feature type="transmembrane region" description="Helical" evidence="1">
    <location>
        <begin position="6"/>
        <end position="27"/>
    </location>
</feature>
<sequence length="83" mass="9417">MGMWTIPAVIAGVLLIIVAYFSTVSVMKKTGERTSVMNTTMDTPISKEVRDHPVMFNPIIIMYVIFGLFTGLIILYYWSVYGY</sequence>
<dbReference type="OrthoDB" id="2454818at2"/>
<keyword evidence="1" id="KW-0472">Membrane</keyword>
<dbReference type="EMBL" id="RRCT01000004">
    <property type="protein sequence ID" value="RQW75338.1"/>
    <property type="molecule type" value="Genomic_DNA"/>
</dbReference>
<feature type="transmembrane region" description="Helical" evidence="1">
    <location>
        <begin position="54"/>
        <end position="78"/>
    </location>
</feature>
<keyword evidence="1" id="KW-0812">Transmembrane</keyword>
<gene>
    <name evidence="2" type="ORF">EBB45_06190</name>
</gene>
<proteinExistence type="predicted"/>
<accession>A0A3N9UIR7</accession>
<keyword evidence="1" id="KW-1133">Transmembrane helix</keyword>
<dbReference type="AlphaFoldDB" id="A0A3N9UIR7"/>
<comment type="caution">
    <text evidence="2">The sequence shown here is derived from an EMBL/GenBank/DDBJ whole genome shotgun (WGS) entry which is preliminary data.</text>
</comment>
<protein>
    <submittedName>
        <fullName evidence="2">Short-chain dehydrogenase</fullName>
    </submittedName>
</protein>
<name>A0A3N9UIR7_9BACI</name>
<dbReference type="RefSeq" id="WP_124763640.1">
    <property type="nucleotide sequence ID" value="NZ_JAFBDY010000003.1"/>
</dbReference>
<evidence type="ECO:0000313" key="3">
    <source>
        <dbReference type="Proteomes" id="UP000274033"/>
    </source>
</evidence>